<reference evidence="11" key="3">
    <citation type="submission" date="2015-04" db="UniProtKB">
        <authorList>
            <consortium name="EnsemblPlants"/>
        </authorList>
    </citation>
    <scope>IDENTIFICATION</scope>
    <source>
        <strain evidence="11">cv. Jemalong A17</strain>
    </source>
</reference>
<dbReference type="InterPro" id="IPR013760">
    <property type="entry name" value="Topo_IIA-like_dom_sf"/>
</dbReference>
<dbReference type="PANTHER" id="PTHR10169">
    <property type="entry name" value="DNA TOPOISOMERASE/GYRASE"/>
    <property type="match status" value="1"/>
</dbReference>
<dbReference type="GO" id="GO:0003677">
    <property type="term" value="F:DNA binding"/>
    <property type="evidence" value="ECO:0007669"/>
    <property type="project" value="UniProtKB-KW"/>
</dbReference>
<dbReference type="EnsemblPlants" id="AES75195">
    <property type="protein sequence ID" value="AES75195"/>
    <property type="gene ID" value="MTR_6g029520"/>
</dbReference>
<accession>G7KQ22</accession>
<dbReference type="GO" id="GO:0006265">
    <property type="term" value="P:DNA topological change"/>
    <property type="evidence" value="ECO:0007669"/>
    <property type="project" value="InterPro"/>
</dbReference>
<dbReference type="InterPro" id="IPR013759">
    <property type="entry name" value="Topo_IIA_B_C"/>
</dbReference>
<dbReference type="Gene3D" id="3.40.50.670">
    <property type="match status" value="1"/>
</dbReference>
<evidence type="ECO:0000256" key="2">
    <source>
        <dbReference type="ARBA" id="ARBA00001946"/>
    </source>
</evidence>
<dbReference type="AlphaFoldDB" id="G7KQ22"/>
<keyword evidence="4" id="KW-0547">Nucleotide-binding</keyword>
<dbReference type="InterPro" id="IPR050634">
    <property type="entry name" value="DNA_Topoisomerase_II"/>
</dbReference>
<keyword evidence="8" id="KW-0413">Isomerase</keyword>
<reference evidence="10 12" key="2">
    <citation type="journal article" date="2014" name="BMC Genomics">
        <title>An improved genome release (version Mt4.0) for the model legume Medicago truncatula.</title>
        <authorList>
            <person name="Tang H."/>
            <person name="Krishnakumar V."/>
            <person name="Bidwell S."/>
            <person name="Rosen B."/>
            <person name="Chan A."/>
            <person name="Zhou S."/>
            <person name="Gentzbittel L."/>
            <person name="Childs K.L."/>
            <person name="Yandell M."/>
            <person name="Gundlach H."/>
            <person name="Mayer K.F."/>
            <person name="Schwartz D.C."/>
            <person name="Town C.D."/>
        </authorList>
    </citation>
    <scope>GENOME REANNOTATION</scope>
    <source>
        <strain evidence="10">A17</strain>
        <strain evidence="11 12">cv. Jemalong A17</strain>
    </source>
</reference>
<keyword evidence="9" id="KW-1133">Transmembrane helix</keyword>
<dbReference type="eggNOG" id="KOG0355">
    <property type="taxonomic scope" value="Eukaryota"/>
</dbReference>
<organism evidence="10 12">
    <name type="scientific">Medicago truncatula</name>
    <name type="common">Barrel medic</name>
    <name type="synonym">Medicago tribuloides</name>
    <dbReference type="NCBI Taxonomy" id="3880"/>
    <lineage>
        <taxon>Eukaryota</taxon>
        <taxon>Viridiplantae</taxon>
        <taxon>Streptophyta</taxon>
        <taxon>Embryophyta</taxon>
        <taxon>Tracheophyta</taxon>
        <taxon>Spermatophyta</taxon>
        <taxon>Magnoliopsida</taxon>
        <taxon>eudicotyledons</taxon>
        <taxon>Gunneridae</taxon>
        <taxon>Pentapetalae</taxon>
        <taxon>rosids</taxon>
        <taxon>fabids</taxon>
        <taxon>Fabales</taxon>
        <taxon>Fabaceae</taxon>
        <taxon>Papilionoideae</taxon>
        <taxon>50 kb inversion clade</taxon>
        <taxon>NPAAA clade</taxon>
        <taxon>Hologalegina</taxon>
        <taxon>IRL clade</taxon>
        <taxon>Trifolieae</taxon>
        <taxon>Medicago</taxon>
    </lineage>
</organism>
<protein>
    <recommendedName>
        <fullName evidence="3">DNA topoisomerase (ATP-hydrolyzing)</fullName>
        <ecNumber evidence="3">5.6.2.2</ecNumber>
    </recommendedName>
</protein>
<proteinExistence type="predicted"/>
<dbReference type="SUPFAM" id="SSF56719">
    <property type="entry name" value="Type II DNA topoisomerase"/>
    <property type="match status" value="1"/>
</dbReference>
<keyword evidence="9" id="KW-0472">Membrane</keyword>
<dbReference type="EC" id="5.6.2.2" evidence="3"/>
<evidence type="ECO:0000313" key="12">
    <source>
        <dbReference type="Proteomes" id="UP000002051"/>
    </source>
</evidence>
<keyword evidence="6" id="KW-0799">Topoisomerase</keyword>
<dbReference type="PANTHER" id="PTHR10169:SF38">
    <property type="entry name" value="DNA TOPOISOMERASE 2"/>
    <property type="match status" value="1"/>
</dbReference>
<dbReference type="GO" id="GO:0005524">
    <property type="term" value="F:ATP binding"/>
    <property type="evidence" value="ECO:0007669"/>
    <property type="project" value="UniProtKB-KW"/>
</dbReference>
<dbReference type="PRINTS" id="PR00418">
    <property type="entry name" value="TPI2FAMILY"/>
</dbReference>
<keyword evidence="7" id="KW-0238">DNA-binding</keyword>
<dbReference type="STRING" id="3880.G7KQ22"/>
<comment type="catalytic activity">
    <reaction evidence="1">
        <text>ATP-dependent breakage, passage and rejoining of double-stranded DNA.</text>
        <dbReference type="EC" id="5.6.2.2"/>
    </reaction>
</comment>
<evidence type="ECO:0000256" key="7">
    <source>
        <dbReference type="ARBA" id="ARBA00023125"/>
    </source>
</evidence>
<dbReference type="Gene3D" id="3.30.1490.30">
    <property type="match status" value="1"/>
</dbReference>
<evidence type="ECO:0000256" key="5">
    <source>
        <dbReference type="ARBA" id="ARBA00022840"/>
    </source>
</evidence>
<keyword evidence="9" id="KW-0812">Transmembrane</keyword>
<reference evidence="10 12" key="1">
    <citation type="journal article" date="2011" name="Nature">
        <title>The Medicago genome provides insight into the evolution of rhizobial symbioses.</title>
        <authorList>
            <person name="Young N.D."/>
            <person name="Debelle F."/>
            <person name="Oldroyd G.E."/>
            <person name="Geurts R."/>
            <person name="Cannon S.B."/>
            <person name="Udvardi M.K."/>
            <person name="Benedito V.A."/>
            <person name="Mayer K.F."/>
            <person name="Gouzy J."/>
            <person name="Schoof H."/>
            <person name="Van de Peer Y."/>
            <person name="Proost S."/>
            <person name="Cook D.R."/>
            <person name="Meyers B.C."/>
            <person name="Spannagl M."/>
            <person name="Cheung F."/>
            <person name="De Mita S."/>
            <person name="Krishnakumar V."/>
            <person name="Gundlach H."/>
            <person name="Zhou S."/>
            <person name="Mudge J."/>
            <person name="Bharti A.K."/>
            <person name="Murray J.D."/>
            <person name="Naoumkina M.A."/>
            <person name="Rosen B."/>
            <person name="Silverstein K.A."/>
            <person name="Tang H."/>
            <person name="Rombauts S."/>
            <person name="Zhao P.X."/>
            <person name="Zhou P."/>
            <person name="Barbe V."/>
            <person name="Bardou P."/>
            <person name="Bechner M."/>
            <person name="Bellec A."/>
            <person name="Berger A."/>
            <person name="Berges H."/>
            <person name="Bidwell S."/>
            <person name="Bisseling T."/>
            <person name="Choisne N."/>
            <person name="Couloux A."/>
            <person name="Denny R."/>
            <person name="Deshpande S."/>
            <person name="Dai X."/>
            <person name="Doyle J.J."/>
            <person name="Dudez A.M."/>
            <person name="Farmer A.D."/>
            <person name="Fouteau S."/>
            <person name="Franken C."/>
            <person name="Gibelin C."/>
            <person name="Gish J."/>
            <person name="Goldstein S."/>
            <person name="Gonzalez A.J."/>
            <person name="Green P.J."/>
            <person name="Hallab A."/>
            <person name="Hartog M."/>
            <person name="Hua A."/>
            <person name="Humphray S.J."/>
            <person name="Jeong D.H."/>
            <person name="Jing Y."/>
            <person name="Jocker A."/>
            <person name="Kenton S.M."/>
            <person name="Kim D.J."/>
            <person name="Klee K."/>
            <person name="Lai H."/>
            <person name="Lang C."/>
            <person name="Lin S."/>
            <person name="Macmil S.L."/>
            <person name="Magdelenat G."/>
            <person name="Matthews L."/>
            <person name="McCorrison J."/>
            <person name="Monaghan E.L."/>
            <person name="Mun J.H."/>
            <person name="Najar F.Z."/>
            <person name="Nicholson C."/>
            <person name="Noirot C."/>
            <person name="O'Bleness M."/>
            <person name="Paule C.R."/>
            <person name="Poulain J."/>
            <person name="Prion F."/>
            <person name="Qin B."/>
            <person name="Qu C."/>
            <person name="Retzel E.F."/>
            <person name="Riddle C."/>
            <person name="Sallet E."/>
            <person name="Samain S."/>
            <person name="Samson N."/>
            <person name="Sanders I."/>
            <person name="Saurat O."/>
            <person name="Scarpelli C."/>
            <person name="Schiex T."/>
            <person name="Segurens B."/>
            <person name="Severin A.J."/>
            <person name="Sherrier D.J."/>
            <person name="Shi R."/>
            <person name="Sims S."/>
            <person name="Singer S.R."/>
            <person name="Sinharoy S."/>
            <person name="Sterck L."/>
            <person name="Viollet A."/>
            <person name="Wang B.B."/>
            <person name="Wang K."/>
            <person name="Wang M."/>
            <person name="Wang X."/>
            <person name="Warfsmann J."/>
            <person name="Weissenbach J."/>
            <person name="White D.D."/>
            <person name="White J.D."/>
            <person name="Wiley G.B."/>
            <person name="Wincker P."/>
            <person name="Xing Y."/>
            <person name="Yang L."/>
            <person name="Yao Z."/>
            <person name="Ying F."/>
            <person name="Zhai J."/>
            <person name="Zhou L."/>
            <person name="Zuber A."/>
            <person name="Denarie J."/>
            <person name="Dixon R.A."/>
            <person name="May G.D."/>
            <person name="Schwartz D.C."/>
            <person name="Rogers J."/>
            <person name="Quetier F."/>
            <person name="Town C.D."/>
            <person name="Roe B.A."/>
        </authorList>
    </citation>
    <scope>NUCLEOTIDE SEQUENCE [LARGE SCALE GENOMIC DNA]</scope>
    <source>
        <strain evidence="10">A17</strain>
        <strain evidence="11 12">cv. Jemalong A17</strain>
    </source>
</reference>
<gene>
    <name evidence="10" type="ordered locus">MTR_6g029520</name>
</gene>
<dbReference type="Proteomes" id="UP000002051">
    <property type="component" value="Chromosome 6"/>
</dbReference>
<evidence type="ECO:0000256" key="8">
    <source>
        <dbReference type="ARBA" id="ARBA00023235"/>
    </source>
</evidence>
<keyword evidence="5" id="KW-0067">ATP-binding</keyword>
<evidence type="ECO:0000256" key="1">
    <source>
        <dbReference type="ARBA" id="ARBA00000185"/>
    </source>
</evidence>
<comment type="cofactor">
    <cofactor evidence="2">
        <name>Mg(2+)</name>
        <dbReference type="ChEBI" id="CHEBI:18420"/>
    </cofactor>
</comment>
<keyword evidence="12" id="KW-1185">Reference proteome</keyword>
<evidence type="ECO:0000313" key="11">
    <source>
        <dbReference type="EnsemblPlants" id="AES75195"/>
    </source>
</evidence>
<evidence type="ECO:0000313" key="10">
    <source>
        <dbReference type="EMBL" id="AES75195.1"/>
    </source>
</evidence>
<evidence type="ECO:0000256" key="3">
    <source>
        <dbReference type="ARBA" id="ARBA00012895"/>
    </source>
</evidence>
<dbReference type="GO" id="GO:0003918">
    <property type="term" value="F:DNA topoisomerase type II (double strand cut, ATP-hydrolyzing) activity"/>
    <property type="evidence" value="ECO:0007669"/>
    <property type="project" value="UniProtKB-EC"/>
</dbReference>
<evidence type="ECO:0000256" key="9">
    <source>
        <dbReference type="SAM" id="Phobius"/>
    </source>
</evidence>
<name>G7KQ22_MEDTR</name>
<evidence type="ECO:0000256" key="6">
    <source>
        <dbReference type="ARBA" id="ARBA00023029"/>
    </source>
</evidence>
<evidence type="ECO:0000256" key="4">
    <source>
        <dbReference type="ARBA" id="ARBA00022741"/>
    </source>
</evidence>
<sequence length="100" mass="11777">MAHNLPISVKKNSLLRYGKIIIIANADFDGIHMKGLILYLIYKMWIPIVMNRSKFLSTINTLIIKAFTTLGSFEELKKKVDLSGWKIKYYKLVFFLFFLW</sequence>
<dbReference type="PaxDb" id="3880-AES75195"/>
<dbReference type="HOGENOM" id="CLU_2310258_0_0_1"/>
<feature type="transmembrane region" description="Helical" evidence="9">
    <location>
        <begin position="20"/>
        <end position="42"/>
    </location>
</feature>
<dbReference type="EMBL" id="CM001222">
    <property type="protein sequence ID" value="AES75195.1"/>
    <property type="molecule type" value="Genomic_DNA"/>
</dbReference>